<dbReference type="PRINTS" id="PR00081">
    <property type="entry name" value="GDHRDH"/>
</dbReference>
<name>A0ABM6TIZ0_9CAUL</name>
<keyword evidence="4" id="KW-1185">Reference proteome</keyword>
<evidence type="ECO:0000256" key="2">
    <source>
        <dbReference type="ARBA" id="ARBA00023002"/>
    </source>
</evidence>
<evidence type="ECO:0000313" key="3">
    <source>
        <dbReference type="EMBL" id="AVQ03154.1"/>
    </source>
</evidence>
<dbReference type="RefSeq" id="WP_013080144.1">
    <property type="nucleotide sequence ID" value="NZ_CP027850.1"/>
</dbReference>
<dbReference type="PANTHER" id="PTHR43477:SF1">
    <property type="entry name" value="DIHYDROANTICAPSIN 7-DEHYDROGENASE"/>
    <property type="match status" value="1"/>
</dbReference>
<accession>A0ABM6TIZ0</accession>
<dbReference type="SUPFAM" id="SSF51735">
    <property type="entry name" value="NAD(P)-binding Rossmann-fold domains"/>
    <property type="match status" value="1"/>
</dbReference>
<keyword evidence="2" id="KW-0560">Oxidoreductase</keyword>
<comment type="similarity">
    <text evidence="1">Belongs to the short-chain dehydrogenases/reductases (SDR) family.</text>
</comment>
<protein>
    <submittedName>
        <fullName evidence="3">KR domain-containing protein</fullName>
    </submittedName>
</protein>
<dbReference type="InterPro" id="IPR051122">
    <property type="entry name" value="SDR_DHRS6-like"/>
</dbReference>
<dbReference type="Proteomes" id="UP000240527">
    <property type="component" value="Chromosome"/>
</dbReference>
<dbReference type="Gene3D" id="3.40.50.720">
    <property type="entry name" value="NAD(P)-binding Rossmann-like Domain"/>
    <property type="match status" value="1"/>
</dbReference>
<evidence type="ECO:0000313" key="4">
    <source>
        <dbReference type="Proteomes" id="UP000240527"/>
    </source>
</evidence>
<dbReference type="PANTHER" id="PTHR43477">
    <property type="entry name" value="DIHYDROANTICAPSIN 7-DEHYDROGENASE"/>
    <property type="match status" value="1"/>
</dbReference>
<dbReference type="EMBL" id="CP027850">
    <property type="protein sequence ID" value="AVQ03154.1"/>
    <property type="molecule type" value="Genomic_DNA"/>
</dbReference>
<dbReference type="InterPro" id="IPR002347">
    <property type="entry name" value="SDR_fam"/>
</dbReference>
<dbReference type="InterPro" id="IPR036291">
    <property type="entry name" value="NAD(P)-bd_dom_sf"/>
</dbReference>
<sequence>MTFHDKTALVVGGTGGAGNAIARTLAARGERVILTSRDAGRATDAAARLGQGHLGLPLDLTRPDAIVDALSGLGQVDHLVLSAVERDQNTIHRYDIAAAQRAVGLKLVGYATVAAALADRFALAASIVLVGGIAVERPYPGSTSISTINGGVRGLTRTLAVELSPVRVNAVHPGAIADTEAFSKAPKAMLDRILERTPEGRLVETDDIARAVLFLLDAPGVNGVDFLVDGGYHLC</sequence>
<reference evidence="3 4" key="1">
    <citation type="journal article" date="2015" name="Biotechnol. Bioeng.">
        <title>Genome sequence and phenotypic characterization of Caulobacter segnis.</title>
        <authorList>
            <person name="Patel S."/>
            <person name="Fletcher B."/>
            <person name="Scott D.C."/>
            <person name="Ely B."/>
        </authorList>
    </citation>
    <scope>NUCLEOTIDE SEQUENCE [LARGE SCALE GENOMIC DNA]</scope>
    <source>
        <strain evidence="3 4">TK0059</strain>
    </source>
</reference>
<gene>
    <name evidence="3" type="ORF">B7G68_15650</name>
</gene>
<proteinExistence type="inferred from homology"/>
<evidence type="ECO:0000256" key="1">
    <source>
        <dbReference type="ARBA" id="ARBA00006484"/>
    </source>
</evidence>
<dbReference type="CDD" id="cd05233">
    <property type="entry name" value="SDR_c"/>
    <property type="match status" value="1"/>
</dbReference>
<dbReference type="Pfam" id="PF13561">
    <property type="entry name" value="adh_short_C2"/>
    <property type="match status" value="1"/>
</dbReference>
<organism evidence="3 4">
    <name type="scientific">Caulobacter segnis</name>
    <dbReference type="NCBI Taxonomy" id="88688"/>
    <lineage>
        <taxon>Bacteria</taxon>
        <taxon>Pseudomonadati</taxon>
        <taxon>Pseudomonadota</taxon>
        <taxon>Alphaproteobacteria</taxon>
        <taxon>Caulobacterales</taxon>
        <taxon>Caulobacteraceae</taxon>
        <taxon>Caulobacter</taxon>
    </lineage>
</organism>